<dbReference type="RefSeq" id="WP_109305712.1">
    <property type="nucleotide sequence ID" value="NZ_BJUF01000104.1"/>
</dbReference>
<dbReference type="OrthoDB" id="2454890at2"/>
<evidence type="ECO:0008006" key="4">
    <source>
        <dbReference type="Google" id="ProtNLM"/>
    </source>
</evidence>
<accession>A0A2U3AMA7</accession>
<keyword evidence="1" id="KW-0472">Membrane</keyword>
<evidence type="ECO:0000313" key="2">
    <source>
        <dbReference type="EMBL" id="PWI25658.1"/>
    </source>
</evidence>
<reference evidence="2 3" key="1">
    <citation type="submission" date="2018-05" db="EMBL/GenBank/DDBJ databases">
        <title>Kurthia sibirica genome sequence.</title>
        <authorList>
            <person name="Maclea K.S."/>
            <person name="Goen A.E."/>
        </authorList>
    </citation>
    <scope>NUCLEOTIDE SEQUENCE [LARGE SCALE GENOMIC DNA]</scope>
    <source>
        <strain evidence="2 3">ATCC 49154</strain>
    </source>
</reference>
<sequence>MNHMRGIKFGFPLTIVVIVTALMVLNNDHTAVTITTRWLIAFGGGLVTFIVSYILFGLKDQTEPK</sequence>
<comment type="caution">
    <text evidence="2">The sequence shown here is derived from an EMBL/GenBank/DDBJ whole genome shotgun (WGS) entry which is preliminary data.</text>
</comment>
<keyword evidence="3" id="KW-1185">Reference proteome</keyword>
<name>A0A2U3AMA7_9BACL</name>
<feature type="transmembrane region" description="Helical" evidence="1">
    <location>
        <begin position="7"/>
        <end position="26"/>
    </location>
</feature>
<keyword evidence="1" id="KW-1133">Transmembrane helix</keyword>
<gene>
    <name evidence="2" type="ORF">DEX24_07050</name>
</gene>
<keyword evidence="1" id="KW-0812">Transmembrane</keyword>
<protein>
    <recommendedName>
        <fullName evidence="4">Histidine kinase</fullName>
    </recommendedName>
</protein>
<dbReference type="AlphaFoldDB" id="A0A2U3AMA7"/>
<organism evidence="2 3">
    <name type="scientific">Kurthia sibirica</name>
    <dbReference type="NCBI Taxonomy" id="202750"/>
    <lineage>
        <taxon>Bacteria</taxon>
        <taxon>Bacillati</taxon>
        <taxon>Bacillota</taxon>
        <taxon>Bacilli</taxon>
        <taxon>Bacillales</taxon>
        <taxon>Caryophanaceae</taxon>
        <taxon>Kurthia</taxon>
    </lineage>
</organism>
<proteinExistence type="predicted"/>
<dbReference type="EMBL" id="QFVR01000007">
    <property type="protein sequence ID" value="PWI25658.1"/>
    <property type="molecule type" value="Genomic_DNA"/>
</dbReference>
<evidence type="ECO:0000256" key="1">
    <source>
        <dbReference type="SAM" id="Phobius"/>
    </source>
</evidence>
<dbReference type="Proteomes" id="UP000245938">
    <property type="component" value="Unassembled WGS sequence"/>
</dbReference>
<evidence type="ECO:0000313" key="3">
    <source>
        <dbReference type="Proteomes" id="UP000245938"/>
    </source>
</evidence>
<feature type="transmembrane region" description="Helical" evidence="1">
    <location>
        <begin position="38"/>
        <end position="58"/>
    </location>
</feature>